<evidence type="ECO:0000313" key="2">
    <source>
        <dbReference type="EMBL" id="CEM48006.1"/>
    </source>
</evidence>
<sequence length="812" mass="86943">MGCGASTGVFPHRESGGGLMGRLGLAGGQPQEDDGVCAEDVWVWVIPFLPTYEVLRLQVLASSWRDRLLDPSAVKTLDSTTAARLSALPPEALSACLGGHEHSNKNVQKSVEPSFTTSYEGVGVEEEKGISSGGGMGEEEGSIVSGVTRTPTPTASLSTYTFETLSLLAVPPSNLHVDLNAPKGKFRDEAKARRAYHLLLAFLLRQANNLRNLSVEQFEAPSLQPASSSSCIGGASGVMASQRSQLRLPRVGVPSLRLPGSLADLQRGSSLLRLPREGGEPGCFGGYRDDLGGRPGRSLSPLCRSPTKFSTVGVPRRHKGGGPVRRELSVPSSSSSVSLASRKAPYILWSQGRVGGDGVTRNMSGVTSPSMLQRSSSPTVADCESPPPSLIPSSCHSKKKKMLAALKKRKAAEKKGGQSLPMPSCTVEEERGGGMPTEEVEEAGVNAQPESRLGGARRIRSLRSRISRLKQGGWLKEASSVSSSSSPSSKCLEKGKKGEGEGLPSFDSISLLGRKGRDLLPNLTQLKFPGHLSQSVHFLSLFFCPRLERLSVGWVMGSQLDGLLGVGSRSSLKELRILGGVGMRSSSDGDDAAARVRLRLQGLSSLESLELPLSSLCGEELLVGEGLRKLKLLRVGLWESKDRARFPRFIARLARAVAEDGERSSTGSSDHCASTSSEGEEDKAQERQRGGRGRQLGKNQKGETEKRRRSFPFSSVHSTSSLRKKTVSEAPQEKEEKDKQTPQAPSQILVPRVLEVKVEVADVTASWAETASSQLEETARGQHEDSGFSLVLSVERLRHQPRSAVYSSTAFG</sequence>
<feature type="compositionally biased region" description="Basic and acidic residues" evidence="1">
    <location>
        <begin position="491"/>
        <end position="500"/>
    </location>
</feature>
<gene>
    <name evidence="2" type="ORF">Cvel_1374</name>
</gene>
<dbReference type="VEuPathDB" id="CryptoDB:Cvel_1374"/>
<feature type="region of interest" description="Disordered" evidence="1">
    <location>
        <begin position="127"/>
        <end position="150"/>
    </location>
</feature>
<reference evidence="2" key="1">
    <citation type="submission" date="2014-11" db="EMBL/GenBank/DDBJ databases">
        <authorList>
            <person name="Otto D Thomas"/>
            <person name="Naeem Raeece"/>
        </authorList>
    </citation>
    <scope>NUCLEOTIDE SEQUENCE</scope>
</reference>
<feature type="region of interest" description="Disordered" evidence="1">
    <location>
        <begin position="295"/>
        <end position="330"/>
    </location>
</feature>
<evidence type="ECO:0008006" key="3">
    <source>
        <dbReference type="Google" id="ProtNLM"/>
    </source>
</evidence>
<feature type="compositionally biased region" description="Polar residues" evidence="1">
    <location>
        <begin position="368"/>
        <end position="379"/>
    </location>
</feature>
<feature type="region of interest" description="Disordered" evidence="1">
    <location>
        <begin position="477"/>
        <end position="500"/>
    </location>
</feature>
<accession>A0A0G4HU98</accession>
<dbReference type="EMBL" id="CDMZ01003905">
    <property type="protein sequence ID" value="CEM48006.1"/>
    <property type="molecule type" value="Genomic_DNA"/>
</dbReference>
<feature type="compositionally biased region" description="Low complexity" evidence="1">
    <location>
        <begin position="711"/>
        <end position="721"/>
    </location>
</feature>
<organism evidence="2">
    <name type="scientific">Chromera velia CCMP2878</name>
    <dbReference type="NCBI Taxonomy" id="1169474"/>
    <lineage>
        <taxon>Eukaryota</taxon>
        <taxon>Sar</taxon>
        <taxon>Alveolata</taxon>
        <taxon>Colpodellida</taxon>
        <taxon>Chromeraceae</taxon>
        <taxon>Chromera</taxon>
    </lineage>
</organism>
<evidence type="ECO:0000256" key="1">
    <source>
        <dbReference type="SAM" id="MobiDB-lite"/>
    </source>
</evidence>
<dbReference type="AlphaFoldDB" id="A0A0G4HU98"/>
<name>A0A0G4HU98_9ALVE</name>
<feature type="region of interest" description="Disordered" evidence="1">
    <location>
        <begin position="368"/>
        <end position="389"/>
    </location>
</feature>
<protein>
    <recommendedName>
        <fullName evidence="3">F-box domain-containing protein</fullName>
    </recommendedName>
</protein>
<feature type="region of interest" description="Disordered" evidence="1">
    <location>
        <begin position="660"/>
        <end position="747"/>
    </location>
</feature>
<feature type="compositionally biased region" description="Polar residues" evidence="1">
    <location>
        <begin position="664"/>
        <end position="677"/>
    </location>
</feature>
<proteinExistence type="predicted"/>
<feature type="compositionally biased region" description="Low complexity" evidence="1">
    <location>
        <begin position="479"/>
        <end position="489"/>
    </location>
</feature>
<feature type="compositionally biased region" description="Basic and acidic residues" evidence="1">
    <location>
        <begin position="731"/>
        <end position="740"/>
    </location>
</feature>
<feature type="region of interest" description="Disordered" evidence="1">
    <location>
        <begin position="406"/>
        <end position="459"/>
    </location>
</feature>